<evidence type="ECO:0000256" key="1">
    <source>
        <dbReference type="SAM" id="SignalP"/>
    </source>
</evidence>
<dbReference type="EMBL" id="RBIJ01000001">
    <property type="protein sequence ID" value="RKQ88542.1"/>
    <property type="molecule type" value="Genomic_DNA"/>
</dbReference>
<feature type="signal peptide" evidence="1">
    <location>
        <begin position="1"/>
        <end position="26"/>
    </location>
</feature>
<feature type="domain" description="DUF6973" evidence="2">
    <location>
        <begin position="103"/>
        <end position="213"/>
    </location>
</feature>
<feature type="chain" id="PRO_5025042189" description="DUF6973 domain-containing protein" evidence="1">
    <location>
        <begin position="27"/>
        <end position="228"/>
    </location>
</feature>
<reference evidence="3 4" key="1">
    <citation type="submission" date="2018-10" db="EMBL/GenBank/DDBJ databases">
        <title>Genomic Encyclopedia of Type Strains, Phase IV (KMG-IV): sequencing the most valuable type-strain genomes for metagenomic binning, comparative biology and taxonomic classification.</title>
        <authorList>
            <person name="Goeker M."/>
        </authorList>
    </citation>
    <scope>NUCLEOTIDE SEQUENCE [LARGE SCALE GENOMIC DNA]</scope>
    <source>
        <strain evidence="3 4">DSM 22653</strain>
    </source>
</reference>
<evidence type="ECO:0000259" key="2">
    <source>
        <dbReference type="Pfam" id="PF22322"/>
    </source>
</evidence>
<name>A0A660L6S8_9BACL</name>
<protein>
    <recommendedName>
        <fullName evidence="2">DUF6973 domain-containing protein</fullName>
    </recommendedName>
</protein>
<keyword evidence="4" id="KW-1185">Reference proteome</keyword>
<dbReference type="Proteomes" id="UP000267019">
    <property type="component" value="Unassembled WGS sequence"/>
</dbReference>
<dbReference type="OrthoDB" id="1187707at2"/>
<dbReference type="RefSeq" id="WP_121443470.1">
    <property type="nucleotide sequence ID" value="NZ_RBIJ01000001.1"/>
</dbReference>
<proteinExistence type="predicted"/>
<dbReference type="Pfam" id="PF22322">
    <property type="entry name" value="DUF6973"/>
    <property type="match status" value="1"/>
</dbReference>
<keyword evidence="1" id="KW-0732">Signal</keyword>
<evidence type="ECO:0000313" key="4">
    <source>
        <dbReference type="Proteomes" id="UP000267019"/>
    </source>
</evidence>
<organism evidence="3 4">
    <name type="scientific">Brockia lithotrophica</name>
    <dbReference type="NCBI Taxonomy" id="933949"/>
    <lineage>
        <taxon>Bacteria</taxon>
        <taxon>Bacillati</taxon>
        <taxon>Bacillota</taxon>
        <taxon>Bacilli</taxon>
        <taxon>Bacillales</taxon>
        <taxon>Bacillales Family X. Incertae Sedis</taxon>
        <taxon>Brockia</taxon>
    </lineage>
</organism>
<dbReference type="AlphaFoldDB" id="A0A660L6S8"/>
<sequence length="228" mass="26077">MKVFRGLLAAVTIVMVLFNFHGFALAASKSGGKTSMENAFYAIDNRSFLMLVREAEKFKKENPEANYQDFFRYIDRTSRKNPGDVVAQGYYDIYKGLTDAEKQLFWENPWKAYKAYLAARDAIGETTRRFGYSGHNDCTDAFRHAYWNALMVKRIDLDWAIRWATAHEQNPNQPEIEKQMDLYNNAKGREIAVNNPSASEPQLADKVDAARRSGVLVRISGNQLVPCR</sequence>
<gene>
    <name evidence="3" type="ORF">C7438_0175</name>
</gene>
<comment type="caution">
    <text evidence="3">The sequence shown here is derived from an EMBL/GenBank/DDBJ whole genome shotgun (WGS) entry which is preliminary data.</text>
</comment>
<accession>A0A660L6S8</accession>
<evidence type="ECO:0000313" key="3">
    <source>
        <dbReference type="EMBL" id="RKQ88542.1"/>
    </source>
</evidence>
<dbReference type="InterPro" id="IPR054246">
    <property type="entry name" value="DUF6973"/>
</dbReference>